<dbReference type="SUPFAM" id="SSF52096">
    <property type="entry name" value="ClpP/crotonase"/>
    <property type="match status" value="1"/>
</dbReference>
<keyword evidence="3" id="KW-1185">Reference proteome</keyword>
<name>A0ABQ2BD07_9SPHI</name>
<evidence type="ECO:0000259" key="1">
    <source>
        <dbReference type="SMART" id="SM00245"/>
    </source>
</evidence>
<dbReference type="InterPro" id="IPR029045">
    <property type="entry name" value="ClpP/crotonase-like_dom_sf"/>
</dbReference>
<dbReference type="PROSITE" id="PS51257">
    <property type="entry name" value="PROKAR_LIPOPROTEIN"/>
    <property type="match status" value="1"/>
</dbReference>
<evidence type="ECO:0000313" key="3">
    <source>
        <dbReference type="Proteomes" id="UP000645390"/>
    </source>
</evidence>
<proteinExistence type="predicted"/>
<dbReference type="InterPro" id="IPR005151">
    <property type="entry name" value="Tail-specific_protease"/>
</dbReference>
<dbReference type="PANTHER" id="PTHR32060:SF30">
    <property type="entry name" value="CARBOXY-TERMINAL PROCESSING PROTEASE CTPA"/>
    <property type="match status" value="1"/>
</dbReference>
<dbReference type="PANTHER" id="PTHR32060">
    <property type="entry name" value="TAIL-SPECIFIC PROTEASE"/>
    <property type="match status" value="1"/>
</dbReference>
<organism evidence="2 3">
    <name type="scientific">Pedobacter mendelii</name>
    <dbReference type="NCBI Taxonomy" id="1908240"/>
    <lineage>
        <taxon>Bacteria</taxon>
        <taxon>Pseudomonadati</taxon>
        <taxon>Bacteroidota</taxon>
        <taxon>Sphingobacteriia</taxon>
        <taxon>Sphingobacteriales</taxon>
        <taxon>Sphingobacteriaceae</taxon>
        <taxon>Pedobacter</taxon>
    </lineage>
</organism>
<dbReference type="EMBL" id="BMDJ01000001">
    <property type="protein sequence ID" value="GGI23079.1"/>
    <property type="molecule type" value="Genomic_DNA"/>
</dbReference>
<comment type="caution">
    <text evidence="2">The sequence shown here is derived from an EMBL/GenBank/DDBJ whole genome shotgun (WGS) entry which is preliminary data.</text>
</comment>
<dbReference type="Pfam" id="PF03572">
    <property type="entry name" value="Peptidase_S41"/>
    <property type="match status" value="1"/>
</dbReference>
<evidence type="ECO:0000313" key="2">
    <source>
        <dbReference type="EMBL" id="GGI23079.1"/>
    </source>
</evidence>
<reference evidence="3" key="1">
    <citation type="journal article" date="2019" name="Int. J. Syst. Evol. Microbiol.">
        <title>The Global Catalogue of Microorganisms (GCM) 10K type strain sequencing project: providing services to taxonomists for standard genome sequencing and annotation.</title>
        <authorList>
            <consortium name="The Broad Institute Genomics Platform"/>
            <consortium name="The Broad Institute Genome Sequencing Center for Infectious Disease"/>
            <person name="Wu L."/>
            <person name="Ma J."/>
        </authorList>
    </citation>
    <scope>NUCLEOTIDE SEQUENCE [LARGE SCALE GENOMIC DNA]</scope>
    <source>
        <strain evidence="3">CCM 8939</strain>
    </source>
</reference>
<dbReference type="SMART" id="SM00245">
    <property type="entry name" value="TSPc"/>
    <property type="match status" value="1"/>
</dbReference>
<sequence>MMKRSILSALISLTLFSSCKESDSQFGQKLVNVFKTKSINKRKIDWDMFEREVLKSAIISKDSAIITSLTLNNNPHTFFLKGKKILKGNYALNIPIDTCHLFGNLNKNLLENIGYVRVDGFNTNTSESYRKDTLSSNYINDIVNSIRKQDRDNLRGWIIDLRYNSGGDMWPMLVATTPFLLPSILGSFKEENRNLTWRLDNNEIWLGDNSQNIRLGVGKIKYKIINKNAKIAVLINHRTKSAGEAIVLALKSLNNVKLFGLQTHGFATSNETIYFGNKEVLVLTTGFMADLKGQTYPNGISPDVSTCSMKMLNYELNKWLLE</sequence>
<feature type="domain" description="Tail specific protease" evidence="1">
    <location>
        <begin position="73"/>
        <end position="307"/>
    </location>
</feature>
<protein>
    <recommendedName>
        <fullName evidence="1">Tail specific protease domain-containing protein</fullName>
    </recommendedName>
</protein>
<dbReference type="RefSeq" id="WP_188411749.1">
    <property type="nucleotide sequence ID" value="NZ_BMDJ01000001.1"/>
</dbReference>
<accession>A0ABQ2BD07</accession>
<dbReference type="Proteomes" id="UP000645390">
    <property type="component" value="Unassembled WGS sequence"/>
</dbReference>
<dbReference type="Gene3D" id="3.90.226.10">
    <property type="entry name" value="2-enoyl-CoA Hydratase, Chain A, domain 1"/>
    <property type="match status" value="1"/>
</dbReference>
<gene>
    <name evidence="2" type="ORF">GCM10008119_05870</name>
</gene>